<evidence type="ECO:0000313" key="3">
    <source>
        <dbReference type="Proteomes" id="UP001232148"/>
    </source>
</evidence>
<keyword evidence="1" id="KW-0732">Signal</keyword>
<feature type="signal peptide" evidence="1">
    <location>
        <begin position="1"/>
        <end position="22"/>
    </location>
</feature>
<feature type="chain" id="PRO_5042029633" description="Secreted protein" evidence="1">
    <location>
        <begin position="23"/>
        <end position="72"/>
    </location>
</feature>
<gene>
    <name evidence="2" type="ORF">LX32DRAFT_640638</name>
</gene>
<protein>
    <recommendedName>
        <fullName evidence="4">Secreted protein</fullName>
    </recommendedName>
</protein>
<evidence type="ECO:0008006" key="4">
    <source>
        <dbReference type="Google" id="ProtNLM"/>
    </source>
</evidence>
<sequence length="72" mass="7890">MFVSQIPLASLLFLSLLWSLLSTHTPHPPCTTHYLSCTTCMYLWVGWRRTPTSSVGNGVCCAAVCSTQRVGT</sequence>
<comment type="caution">
    <text evidence="2">The sequence shown here is derived from an EMBL/GenBank/DDBJ whole genome shotgun (WGS) entry which is preliminary data.</text>
</comment>
<keyword evidence="3" id="KW-1185">Reference proteome</keyword>
<evidence type="ECO:0000256" key="1">
    <source>
        <dbReference type="SAM" id="SignalP"/>
    </source>
</evidence>
<reference evidence="2" key="1">
    <citation type="submission" date="2021-06" db="EMBL/GenBank/DDBJ databases">
        <title>Comparative genomics, transcriptomics and evolutionary studies reveal genomic signatures of adaptation to plant cell wall in hemibiotrophic fungi.</title>
        <authorList>
            <consortium name="DOE Joint Genome Institute"/>
            <person name="Baroncelli R."/>
            <person name="Diaz J.F."/>
            <person name="Benocci T."/>
            <person name="Peng M."/>
            <person name="Battaglia E."/>
            <person name="Haridas S."/>
            <person name="Andreopoulos W."/>
            <person name="Labutti K."/>
            <person name="Pangilinan J."/>
            <person name="Floch G.L."/>
            <person name="Makela M.R."/>
            <person name="Henrissat B."/>
            <person name="Grigoriev I.V."/>
            <person name="Crouch J.A."/>
            <person name="De Vries R.P."/>
            <person name="Sukno S.A."/>
            <person name="Thon M.R."/>
        </authorList>
    </citation>
    <scope>NUCLEOTIDE SEQUENCE</scope>
    <source>
        <strain evidence="2">MAFF235873</strain>
    </source>
</reference>
<organism evidence="2 3">
    <name type="scientific">Colletotrichum zoysiae</name>
    <dbReference type="NCBI Taxonomy" id="1216348"/>
    <lineage>
        <taxon>Eukaryota</taxon>
        <taxon>Fungi</taxon>
        <taxon>Dikarya</taxon>
        <taxon>Ascomycota</taxon>
        <taxon>Pezizomycotina</taxon>
        <taxon>Sordariomycetes</taxon>
        <taxon>Hypocreomycetidae</taxon>
        <taxon>Glomerellales</taxon>
        <taxon>Glomerellaceae</taxon>
        <taxon>Colletotrichum</taxon>
        <taxon>Colletotrichum graminicola species complex</taxon>
    </lineage>
</organism>
<dbReference type="Proteomes" id="UP001232148">
    <property type="component" value="Unassembled WGS sequence"/>
</dbReference>
<proteinExistence type="predicted"/>
<accession>A0AAD9HH03</accession>
<name>A0AAD9HH03_9PEZI</name>
<dbReference type="AlphaFoldDB" id="A0AAD9HH03"/>
<dbReference type="EMBL" id="MU842889">
    <property type="protein sequence ID" value="KAK2027802.1"/>
    <property type="molecule type" value="Genomic_DNA"/>
</dbReference>
<evidence type="ECO:0000313" key="2">
    <source>
        <dbReference type="EMBL" id="KAK2027802.1"/>
    </source>
</evidence>